<dbReference type="SMART" id="SM01034">
    <property type="entry name" value="BLUF"/>
    <property type="match status" value="1"/>
</dbReference>
<name>A0ABW0NB44_9BURK</name>
<reference evidence="3" key="1">
    <citation type="journal article" date="2019" name="Int. J. Syst. Evol. Microbiol.">
        <title>The Global Catalogue of Microorganisms (GCM) 10K type strain sequencing project: providing services to taxonomists for standard genome sequencing and annotation.</title>
        <authorList>
            <consortium name="The Broad Institute Genomics Platform"/>
            <consortium name="The Broad Institute Genome Sequencing Center for Infectious Disease"/>
            <person name="Wu L."/>
            <person name="Ma J."/>
        </authorList>
    </citation>
    <scope>NUCLEOTIDE SEQUENCE [LARGE SCALE GENOMIC DNA]</scope>
    <source>
        <strain evidence="3">CCUG 57401</strain>
    </source>
</reference>
<comment type="caution">
    <text evidence="2">The sequence shown here is derived from an EMBL/GenBank/DDBJ whole genome shotgun (WGS) entry which is preliminary data.</text>
</comment>
<dbReference type="Proteomes" id="UP001596037">
    <property type="component" value="Unassembled WGS sequence"/>
</dbReference>
<dbReference type="SUPFAM" id="SSF54975">
    <property type="entry name" value="Acylphosphatase/BLUF domain-like"/>
    <property type="match status" value="1"/>
</dbReference>
<organism evidence="2 3">
    <name type="scientific">Caenimonas terrae</name>
    <dbReference type="NCBI Taxonomy" id="696074"/>
    <lineage>
        <taxon>Bacteria</taxon>
        <taxon>Pseudomonadati</taxon>
        <taxon>Pseudomonadota</taxon>
        <taxon>Betaproteobacteria</taxon>
        <taxon>Burkholderiales</taxon>
        <taxon>Comamonadaceae</taxon>
        <taxon>Caenimonas</taxon>
    </lineage>
</organism>
<dbReference type="Gene3D" id="3.30.70.100">
    <property type="match status" value="1"/>
</dbReference>
<evidence type="ECO:0000259" key="1">
    <source>
        <dbReference type="PROSITE" id="PS50925"/>
    </source>
</evidence>
<dbReference type="Pfam" id="PF04940">
    <property type="entry name" value="BLUF"/>
    <property type="match status" value="1"/>
</dbReference>
<protein>
    <submittedName>
        <fullName evidence="2">BLUF domain-containing protein</fullName>
    </submittedName>
</protein>
<gene>
    <name evidence="2" type="ORF">ACFPOE_09460</name>
</gene>
<evidence type="ECO:0000313" key="2">
    <source>
        <dbReference type="EMBL" id="MFC5497760.1"/>
    </source>
</evidence>
<sequence length="127" mass="14628">MPDPLHSFVYASSATTLFTDHELEVLLEQARENNRVHQVTGMLLYCDGNFFQALEGTEPALEAVLARIRPSSRHRGLITLYYEPIAQREFGGWDMAFRRMDRAEFQRLNIGSTPTRLLLRSFLEPGR</sequence>
<dbReference type="InterPro" id="IPR007024">
    <property type="entry name" value="BLUF_domain"/>
</dbReference>
<keyword evidence="3" id="KW-1185">Reference proteome</keyword>
<accession>A0ABW0NB44</accession>
<dbReference type="RefSeq" id="WP_376849837.1">
    <property type="nucleotide sequence ID" value="NZ_JBHSMF010000006.1"/>
</dbReference>
<dbReference type="InterPro" id="IPR036046">
    <property type="entry name" value="Acylphosphatase-like_dom_sf"/>
</dbReference>
<proteinExistence type="predicted"/>
<evidence type="ECO:0000313" key="3">
    <source>
        <dbReference type="Proteomes" id="UP001596037"/>
    </source>
</evidence>
<dbReference type="PROSITE" id="PS50925">
    <property type="entry name" value="BLUF"/>
    <property type="match status" value="1"/>
</dbReference>
<dbReference type="EMBL" id="JBHSMF010000006">
    <property type="protein sequence ID" value="MFC5497760.1"/>
    <property type="molecule type" value="Genomic_DNA"/>
</dbReference>
<feature type="domain" description="BLUF" evidence="1">
    <location>
        <begin position="5"/>
        <end position="96"/>
    </location>
</feature>